<gene>
    <name evidence="1" type="ORF">EANT1437_LOCUS8792</name>
</gene>
<accession>A0A7S2WAL5</accession>
<organism evidence="1">
    <name type="scientific">Eucampia antarctica</name>
    <dbReference type="NCBI Taxonomy" id="49252"/>
    <lineage>
        <taxon>Eukaryota</taxon>
        <taxon>Sar</taxon>
        <taxon>Stramenopiles</taxon>
        <taxon>Ochrophyta</taxon>
        <taxon>Bacillariophyta</taxon>
        <taxon>Mediophyceae</taxon>
        <taxon>Biddulphiophycidae</taxon>
        <taxon>Hemiaulales</taxon>
        <taxon>Hemiaulaceae</taxon>
        <taxon>Eucampia</taxon>
    </lineage>
</organism>
<evidence type="ECO:0000313" key="1">
    <source>
        <dbReference type="EMBL" id="CAD9677762.1"/>
    </source>
</evidence>
<reference evidence="1" key="1">
    <citation type="submission" date="2021-01" db="EMBL/GenBank/DDBJ databases">
        <authorList>
            <person name="Corre E."/>
            <person name="Pelletier E."/>
            <person name="Niang G."/>
            <person name="Scheremetjew M."/>
            <person name="Finn R."/>
            <person name="Kale V."/>
            <person name="Holt S."/>
            <person name="Cochrane G."/>
            <person name="Meng A."/>
            <person name="Brown T."/>
            <person name="Cohen L."/>
        </authorList>
    </citation>
    <scope>NUCLEOTIDE SEQUENCE</scope>
    <source>
        <strain evidence="1">CCMP1452</strain>
    </source>
</reference>
<proteinExistence type="predicted"/>
<dbReference type="EMBL" id="HBHI01017109">
    <property type="protein sequence ID" value="CAD9677762.1"/>
    <property type="molecule type" value="Transcribed_RNA"/>
</dbReference>
<protein>
    <submittedName>
        <fullName evidence="1">Uncharacterized protein</fullName>
    </submittedName>
</protein>
<name>A0A7S2WAL5_9STRA</name>
<sequence length="101" mass="11466">MHFYFRLVILRINEHLVKSVMKISCRAELKFTACSAIELEALHAALNDLIYGRREDHGIIPTHISAKASWCPIDFPGEGLRRGIILRVEKMFLYGRGGAIV</sequence>
<dbReference type="AlphaFoldDB" id="A0A7S2WAL5"/>